<accession>A0AAV2LXH7</accession>
<dbReference type="EMBL" id="OZ035827">
    <property type="protein sequence ID" value="CAL1605750.1"/>
    <property type="molecule type" value="Genomic_DNA"/>
</dbReference>
<evidence type="ECO:0000313" key="1">
    <source>
        <dbReference type="EMBL" id="CAL1605750.1"/>
    </source>
</evidence>
<organism evidence="1 2">
    <name type="scientific">Knipowitschia caucasica</name>
    <name type="common">Caucasian dwarf goby</name>
    <name type="synonym">Pomatoschistus caucasicus</name>
    <dbReference type="NCBI Taxonomy" id="637954"/>
    <lineage>
        <taxon>Eukaryota</taxon>
        <taxon>Metazoa</taxon>
        <taxon>Chordata</taxon>
        <taxon>Craniata</taxon>
        <taxon>Vertebrata</taxon>
        <taxon>Euteleostomi</taxon>
        <taxon>Actinopterygii</taxon>
        <taxon>Neopterygii</taxon>
        <taxon>Teleostei</taxon>
        <taxon>Neoteleostei</taxon>
        <taxon>Acanthomorphata</taxon>
        <taxon>Gobiaria</taxon>
        <taxon>Gobiiformes</taxon>
        <taxon>Gobioidei</taxon>
        <taxon>Gobiidae</taxon>
        <taxon>Gobiinae</taxon>
        <taxon>Knipowitschia</taxon>
    </lineage>
</organism>
<reference evidence="1 2" key="1">
    <citation type="submission" date="2024-04" db="EMBL/GenBank/DDBJ databases">
        <authorList>
            <person name="Waldvogel A.-M."/>
            <person name="Schoenle A."/>
        </authorList>
    </citation>
    <scope>NUCLEOTIDE SEQUENCE [LARGE SCALE GENOMIC DNA]</scope>
</reference>
<evidence type="ECO:0000313" key="2">
    <source>
        <dbReference type="Proteomes" id="UP001497482"/>
    </source>
</evidence>
<dbReference type="Proteomes" id="UP001497482">
    <property type="component" value="Chromosome 5"/>
</dbReference>
<sequence>MLVASTLPLPLRKVKRSGQRPQDVVGGTRVRLRVSERRWGGVKTISAPLPAYRLSMTSGGPPLTIASHVAPPAID</sequence>
<name>A0AAV2LXH7_KNICA</name>
<dbReference type="AlphaFoldDB" id="A0AAV2LXH7"/>
<protein>
    <submittedName>
        <fullName evidence="1">Uncharacterized protein</fullName>
    </submittedName>
</protein>
<proteinExistence type="predicted"/>
<gene>
    <name evidence="1" type="ORF">KC01_LOCUS33075</name>
</gene>
<keyword evidence="2" id="KW-1185">Reference proteome</keyword>